<accession>A0A3S5BQB9</accession>
<dbReference type="AlphaFoldDB" id="A0A3S5BQB9"/>
<protein>
    <submittedName>
        <fullName evidence="1">Uncharacterized protein</fullName>
    </submittedName>
</protein>
<dbReference type="Proteomes" id="UP000784294">
    <property type="component" value="Unassembled WGS sequence"/>
</dbReference>
<sequence length="71" mass="7731">MPKSAVDWIMKVEQCFLLHTTMTAGEGKKCLGVPADAGINVPLFYYQSEDALSKPSTHPRLFAVGQVVPLP</sequence>
<reference evidence="1" key="1">
    <citation type="submission" date="2018-11" db="EMBL/GenBank/DDBJ databases">
        <authorList>
            <consortium name="Pathogen Informatics"/>
        </authorList>
    </citation>
    <scope>NUCLEOTIDE SEQUENCE</scope>
</reference>
<keyword evidence="2" id="KW-1185">Reference proteome</keyword>
<name>A0A3S5BQB9_9PLAT</name>
<evidence type="ECO:0000313" key="1">
    <source>
        <dbReference type="EMBL" id="VEL13428.1"/>
    </source>
</evidence>
<gene>
    <name evidence="1" type="ORF">PXEA_LOCUS6868</name>
</gene>
<dbReference type="EMBL" id="CAAALY010017754">
    <property type="protein sequence ID" value="VEL13428.1"/>
    <property type="molecule type" value="Genomic_DNA"/>
</dbReference>
<proteinExistence type="predicted"/>
<organism evidence="1 2">
    <name type="scientific">Protopolystoma xenopodis</name>
    <dbReference type="NCBI Taxonomy" id="117903"/>
    <lineage>
        <taxon>Eukaryota</taxon>
        <taxon>Metazoa</taxon>
        <taxon>Spiralia</taxon>
        <taxon>Lophotrochozoa</taxon>
        <taxon>Platyhelminthes</taxon>
        <taxon>Monogenea</taxon>
        <taxon>Polyopisthocotylea</taxon>
        <taxon>Polystomatidea</taxon>
        <taxon>Polystomatidae</taxon>
        <taxon>Protopolystoma</taxon>
    </lineage>
</organism>
<comment type="caution">
    <text evidence="1">The sequence shown here is derived from an EMBL/GenBank/DDBJ whole genome shotgun (WGS) entry which is preliminary data.</text>
</comment>
<evidence type="ECO:0000313" key="2">
    <source>
        <dbReference type="Proteomes" id="UP000784294"/>
    </source>
</evidence>